<keyword evidence="3" id="KW-1185">Reference proteome</keyword>
<evidence type="ECO:0000313" key="2">
    <source>
        <dbReference type="EMBL" id="EWC93174.1"/>
    </source>
</evidence>
<sequence length="168" mass="19625">MTPQQAYRIDWRKIVSDALPSFLRKPLIISLLLASIAPLIWLYHRFFQARLRDFYKLQHNGQVCSLLGVLEEQYPSSLGLHYRIEDVKRRGTVIYTHSEKRTNVPVAYPEGNRKVLITGSENHGTDPSSFVVYVPQDIYDTKLSEVQWLVDQYRLPTKHPIYIRLSKP</sequence>
<dbReference type="EMBL" id="JDFF01000008">
    <property type="protein sequence ID" value="EWC93174.1"/>
    <property type="molecule type" value="Genomic_DNA"/>
</dbReference>
<name>Z4X0G3_9PORP</name>
<keyword evidence="1" id="KW-1133">Transmembrane helix</keyword>
<protein>
    <submittedName>
        <fullName evidence="2">Uncharacterized protein</fullName>
    </submittedName>
</protein>
<dbReference type="RefSeq" id="WP_044167914.1">
    <property type="nucleotide sequence ID" value="NZ_JDFF01000008.1"/>
</dbReference>
<dbReference type="Proteomes" id="UP000023482">
    <property type="component" value="Unassembled WGS sequence"/>
</dbReference>
<comment type="caution">
    <text evidence="2">The sequence shown here is derived from an EMBL/GenBank/DDBJ whole genome shotgun (WGS) entry which is preliminary data.</text>
</comment>
<dbReference type="PATRIC" id="fig|887901.3.peg.229"/>
<evidence type="ECO:0000256" key="1">
    <source>
        <dbReference type="SAM" id="Phobius"/>
    </source>
</evidence>
<gene>
    <name evidence="2" type="ORF">HMPREF0636_1073</name>
</gene>
<reference evidence="2 3" key="1">
    <citation type="submission" date="2014-01" db="EMBL/GenBank/DDBJ databases">
        <authorList>
            <person name="Durkin A.S."/>
            <person name="McCorrison J."/>
            <person name="Torralba M."/>
            <person name="Gillis M."/>
            <person name="Haft D.H."/>
            <person name="Methe B."/>
            <person name="Sutton G."/>
            <person name="Nelson K.E."/>
        </authorList>
    </citation>
    <scope>NUCLEOTIDE SEQUENCE [LARGE SCALE GENOMIC DNA]</scope>
    <source>
        <strain evidence="2 3">ATCC 51270</strain>
    </source>
</reference>
<accession>Z4X0G3</accession>
<evidence type="ECO:0000313" key="3">
    <source>
        <dbReference type="Proteomes" id="UP000023482"/>
    </source>
</evidence>
<feature type="transmembrane region" description="Helical" evidence="1">
    <location>
        <begin position="27"/>
        <end position="47"/>
    </location>
</feature>
<keyword evidence="1" id="KW-0472">Membrane</keyword>
<organism evidence="2 3">
    <name type="scientific">Porphyromonas catoniae ATCC 51270</name>
    <dbReference type="NCBI Taxonomy" id="887901"/>
    <lineage>
        <taxon>Bacteria</taxon>
        <taxon>Pseudomonadati</taxon>
        <taxon>Bacteroidota</taxon>
        <taxon>Bacteroidia</taxon>
        <taxon>Bacteroidales</taxon>
        <taxon>Porphyromonadaceae</taxon>
        <taxon>Porphyromonas</taxon>
    </lineage>
</organism>
<keyword evidence="1" id="KW-0812">Transmembrane</keyword>
<proteinExistence type="predicted"/>
<dbReference type="AlphaFoldDB" id="Z4X0G3"/>
<dbReference type="OrthoDB" id="1072575at2"/>